<comment type="caution">
    <text evidence="1">The sequence shown here is derived from an EMBL/GenBank/DDBJ whole genome shotgun (WGS) entry which is preliminary data.</text>
</comment>
<name>A0A1D1VDD1_RAMVA</name>
<sequence length="66" mass="7484">MSFDIRRTLLYSRHVLRSGKILTRTNTILGVVGSEIWQSRDAVITVSQKLDPQTVVLFTEPIEAPE</sequence>
<evidence type="ECO:0000313" key="1">
    <source>
        <dbReference type="EMBL" id="GAU99661.1"/>
    </source>
</evidence>
<dbReference type="AlphaFoldDB" id="A0A1D1VDD1"/>
<reference evidence="1 2" key="1">
    <citation type="journal article" date="2016" name="Nat. Commun.">
        <title>Extremotolerant tardigrade genome and improved radiotolerance of human cultured cells by tardigrade-unique protein.</title>
        <authorList>
            <person name="Hashimoto T."/>
            <person name="Horikawa D.D."/>
            <person name="Saito Y."/>
            <person name="Kuwahara H."/>
            <person name="Kozuka-Hata H."/>
            <person name="Shin-I T."/>
            <person name="Minakuchi Y."/>
            <person name="Ohishi K."/>
            <person name="Motoyama A."/>
            <person name="Aizu T."/>
            <person name="Enomoto A."/>
            <person name="Kondo K."/>
            <person name="Tanaka S."/>
            <person name="Hara Y."/>
            <person name="Koshikawa S."/>
            <person name="Sagara H."/>
            <person name="Miura T."/>
            <person name="Yokobori S."/>
            <person name="Miyagawa K."/>
            <person name="Suzuki Y."/>
            <person name="Kubo T."/>
            <person name="Oyama M."/>
            <person name="Kohara Y."/>
            <person name="Fujiyama A."/>
            <person name="Arakawa K."/>
            <person name="Katayama T."/>
            <person name="Toyoda A."/>
            <person name="Kunieda T."/>
        </authorList>
    </citation>
    <scope>NUCLEOTIDE SEQUENCE [LARGE SCALE GENOMIC DNA]</scope>
    <source>
        <strain evidence="1 2">YOKOZUNA-1</strain>
    </source>
</reference>
<accession>A0A1D1VDD1</accession>
<keyword evidence="2" id="KW-1185">Reference proteome</keyword>
<gene>
    <name evidence="1" type="primary">RvY_10624-1</name>
    <name evidence="1" type="synonym">RvY_10624.1</name>
    <name evidence="1" type="ORF">RvY_10624</name>
</gene>
<protein>
    <submittedName>
        <fullName evidence="1">Uncharacterized protein</fullName>
    </submittedName>
</protein>
<dbReference type="Proteomes" id="UP000186922">
    <property type="component" value="Unassembled WGS sequence"/>
</dbReference>
<organism evidence="1 2">
    <name type="scientific">Ramazzottius varieornatus</name>
    <name type="common">Water bear</name>
    <name type="synonym">Tardigrade</name>
    <dbReference type="NCBI Taxonomy" id="947166"/>
    <lineage>
        <taxon>Eukaryota</taxon>
        <taxon>Metazoa</taxon>
        <taxon>Ecdysozoa</taxon>
        <taxon>Tardigrada</taxon>
        <taxon>Eutardigrada</taxon>
        <taxon>Parachela</taxon>
        <taxon>Hypsibioidea</taxon>
        <taxon>Ramazzottiidae</taxon>
        <taxon>Ramazzottius</taxon>
    </lineage>
</organism>
<dbReference type="EMBL" id="BDGG01000005">
    <property type="protein sequence ID" value="GAU99661.1"/>
    <property type="molecule type" value="Genomic_DNA"/>
</dbReference>
<proteinExistence type="predicted"/>
<evidence type="ECO:0000313" key="2">
    <source>
        <dbReference type="Proteomes" id="UP000186922"/>
    </source>
</evidence>